<dbReference type="EMBL" id="KZ308361">
    <property type="protein sequence ID" value="KAG8228182.1"/>
    <property type="molecule type" value="Genomic_DNA"/>
</dbReference>
<comment type="caution">
    <text evidence="2">The sequence shown here is derived from an EMBL/GenBank/DDBJ whole genome shotgun (WGS) entry which is preliminary data.</text>
</comment>
<dbReference type="Proteomes" id="UP000792457">
    <property type="component" value="Unassembled WGS sequence"/>
</dbReference>
<feature type="region of interest" description="Disordered" evidence="1">
    <location>
        <begin position="1"/>
        <end position="23"/>
    </location>
</feature>
<evidence type="ECO:0000256" key="1">
    <source>
        <dbReference type="SAM" id="MobiDB-lite"/>
    </source>
</evidence>
<name>A0A8K0K4H4_LADFU</name>
<gene>
    <name evidence="2" type="ORF">J437_LFUL014417</name>
</gene>
<reference evidence="2" key="1">
    <citation type="submission" date="2013-04" db="EMBL/GenBank/DDBJ databases">
        <authorList>
            <person name="Qu J."/>
            <person name="Murali S.C."/>
            <person name="Bandaranaike D."/>
            <person name="Bellair M."/>
            <person name="Blankenburg K."/>
            <person name="Chao H."/>
            <person name="Dinh H."/>
            <person name="Doddapaneni H."/>
            <person name="Downs B."/>
            <person name="Dugan-Rocha S."/>
            <person name="Elkadiri S."/>
            <person name="Gnanaolivu R.D."/>
            <person name="Hernandez B."/>
            <person name="Javaid M."/>
            <person name="Jayaseelan J.C."/>
            <person name="Lee S."/>
            <person name="Li M."/>
            <person name="Ming W."/>
            <person name="Munidasa M."/>
            <person name="Muniz J."/>
            <person name="Nguyen L."/>
            <person name="Ongeri F."/>
            <person name="Osuji N."/>
            <person name="Pu L.-L."/>
            <person name="Puazo M."/>
            <person name="Qu C."/>
            <person name="Quiroz J."/>
            <person name="Raj R."/>
            <person name="Weissenberger G."/>
            <person name="Xin Y."/>
            <person name="Zou X."/>
            <person name="Han Y."/>
            <person name="Richards S."/>
            <person name="Worley K."/>
            <person name="Muzny D."/>
            <person name="Gibbs R."/>
        </authorList>
    </citation>
    <scope>NUCLEOTIDE SEQUENCE</scope>
    <source>
        <strain evidence="2">Sampled in the wild</strain>
    </source>
</reference>
<keyword evidence="3" id="KW-1185">Reference proteome</keyword>
<dbReference type="AlphaFoldDB" id="A0A8K0K4H4"/>
<evidence type="ECO:0000313" key="3">
    <source>
        <dbReference type="Proteomes" id="UP000792457"/>
    </source>
</evidence>
<feature type="compositionally biased region" description="Basic and acidic residues" evidence="1">
    <location>
        <begin position="1"/>
        <end position="21"/>
    </location>
</feature>
<evidence type="ECO:0000313" key="2">
    <source>
        <dbReference type="EMBL" id="KAG8228182.1"/>
    </source>
</evidence>
<proteinExistence type="predicted"/>
<reference evidence="2" key="2">
    <citation type="submission" date="2017-10" db="EMBL/GenBank/DDBJ databases">
        <title>Ladona fulva Genome sequencing and assembly.</title>
        <authorList>
            <person name="Murali S."/>
            <person name="Richards S."/>
            <person name="Bandaranaike D."/>
            <person name="Bellair M."/>
            <person name="Blankenburg K."/>
            <person name="Chao H."/>
            <person name="Dinh H."/>
            <person name="Doddapaneni H."/>
            <person name="Dugan-Rocha S."/>
            <person name="Elkadiri S."/>
            <person name="Gnanaolivu R."/>
            <person name="Hernandez B."/>
            <person name="Skinner E."/>
            <person name="Javaid M."/>
            <person name="Lee S."/>
            <person name="Li M."/>
            <person name="Ming W."/>
            <person name="Munidasa M."/>
            <person name="Muniz J."/>
            <person name="Nguyen L."/>
            <person name="Hughes D."/>
            <person name="Osuji N."/>
            <person name="Pu L.-L."/>
            <person name="Puazo M."/>
            <person name="Qu C."/>
            <person name="Quiroz J."/>
            <person name="Raj R."/>
            <person name="Weissenberger G."/>
            <person name="Xin Y."/>
            <person name="Zou X."/>
            <person name="Han Y."/>
            <person name="Worley K."/>
            <person name="Muzny D."/>
            <person name="Gibbs R."/>
        </authorList>
    </citation>
    <scope>NUCLEOTIDE SEQUENCE</scope>
    <source>
        <strain evidence="2">Sampled in the wild</strain>
    </source>
</reference>
<accession>A0A8K0K4H4</accession>
<sequence length="99" mass="11130">MAKERNEVQQDSRKQYSDKTRQTGPQFKVRYEVLVNVHALIRAKSGFASKFAPRRDDPYRPPTSFQVATDGDPFFPLGASYTSPSSEKKMTAQETGAAE</sequence>
<protein>
    <submittedName>
        <fullName evidence="2">Uncharacterized protein</fullName>
    </submittedName>
</protein>
<dbReference type="OrthoDB" id="4369127at2759"/>
<organism evidence="2 3">
    <name type="scientific">Ladona fulva</name>
    <name type="common">Scarce chaser dragonfly</name>
    <name type="synonym">Libellula fulva</name>
    <dbReference type="NCBI Taxonomy" id="123851"/>
    <lineage>
        <taxon>Eukaryota</taxon>
        <taxon>Metazoa</taxon>
        <taxon>Ecdysozoa</taxon>
        <taxon>Arthropoda</taxon>
        <taxon>Hexapoda</taxon>
        <taxon>Insecta</taxon>
        <taxon>Pterygota</taxon>
        <taxon>Palaeoptera</taxon>
        <taxon>Odonata</taxon>
        <taxon>Epiprocta</taxon>
        <taxon>Anisoptera</taxon>
        <taxon>Libelluloidea</taxon>
        <taxon>Libellulidae</taxon>
        <taxon>Ladona</taxon>
    </lineage>
</organism>
<feature type="region of interest" description="Disordered" evidence="1">
    <location>
        <begin position="50"/>
        <end position="99"/>
    </location>
</feature>